<dbReference type="Pfam" id="PF00512">
    <property type="entry name" value="HisKA"/>
    <property type="match status" value="1"/>
</dbReference>
<dbReference type="Pfam" id="PF00989">
    <property type="entry name" value="PAS"/>
    <property type="match status" value="1"/>
</dbReference>
<dbReference type="InterPro" id="IPR035965">
    <property type="entry name" value="PAS-like_dom_sf"/>
</dbReference>
<dbReference type="SMART" id="SM00388">
    <property type="entry name" value="HisKA"/>
    <property type="match status" value="1"/>
</dbReference>
<evidence type="ECO:0000256" key="7">
    <source>
        <dbReference type="ARBA" id="ARBA00023136"/>
    </source>
</evidence>
<dbReference type="SUPFAM" id="SSF47384">
    <property type="entry name" value="Homodimeric domain of signal transducing histidine kinase"/>
    <property type="match status" value="1"/>
</dbReference>
<dbReference type="SUPFAM" id="SSF55874">
    <property type="entry name" value="ATPase domain of HSP90 chaperone/DNA topoisomerase II/histidine kinase"/>
    <property type="match status" value="1"/>
</dbReference>
<keyword evidence="5" id="KW-0418">Kinase</keyword>
<dbReference type="CDD" id="cd00082">
    <property type="entry name" value="HisKA"/>
    <property type="match status" value="1"/>
</dbReference>
<dbReference type="InterPro" id="IPR005467">
    <property type="entry name" value="His_kinase_dom"/>
</dbReference>
<dbReference type="InterPro" id="IPR004358">
    <property type="entry name" value="Sig_transdc_His_kin-like_C"/>
</dbReference>
<dbReference type="GO" id="GO:0006355">
    <property type="term" value="P:regulation of DNA-templated transcription"/>
    <property type="evidence" value="ECO:0007669"/>
    <property type="project" value="InterPro"/>
</dbReference>
<keyword evidence="4" id="KW-0808">Transferase</keyword>
<dbReference type="PROSITE" id="PS50112">
    <property type="entry name" value="PAS"/>
    <property type="match status" value="1"/>
</dbReference>
<dbReference type="RefSeq" id="WP_195168569.1">
    <property type="nucleotide sequence ID" value="NZ_CP062983.1"/>
</dbReference>
<keyword evidence="7" id="KW-0472">Membrane</keyword>
<dbReference type="Gene3D" id="1.10.287.130">
    <property type="match status" value="1"/>
</dbReference>
<name>A0A7S8E553_9CHLR</name>
<protein>
    <recommendedName>
        <fullName evidence="2">histidine kinase</fullName>
        <ecNumber evidence="2">2.7.13.3</ecNumber>
    </recommendedName>
</protein>
<dbReference type="SMART" id="SM00091">
    <property type="entry name" value="PAS"/>
    <property type="match status" value="1"/>
</dbReference>
<dbReference type="AlphaFoldDB" id="A0A7S8E553"/>
<dbReference type="SUPFAM" id="SSF55781">
    <property type="entry name" value="GAF domain-like"/>
    <property type="match status" value="1"/>
</dbReference>
<keyword evidence="12" id="KW-1185">Reference proteome</keyword>
<keyword evidence="6" id="KW-0902">Two-component regulatory system</keyword>
<dbReference type="InterPro" id="IPR050351">
    <property type="entry name" value="BphY/WalK/GraS-like"/>
</dbReference>
<gene>
    <name evidence="11" type="ORF">G4Y79_12280</name>
</gene>
<dbReference type="Pfam" id="PF13185">
    <property type="entry name" value="GAF_2"/>
    <property type="match status" value="1"/>
</dbReference>
<evidence type="ECO:0000313" key="12">
    <source>
        <dbReference type="Proteomes" id="UP000594468"/>
    </source>
</evidence>
<dbReference type="InterPro" id="IPR029016">
    <property type="entry name" value="GAF-like_dom_sf"/>
</dbReference>
<dbReference type="InterPro" id="IPR003661">
    <property type="entry name" value="HisK_dim/P_dom"/>
</dbReference>
<dbReference type="GO" id="GO:0004721">
    <property type="term" value="F:phosphoprotein phosphatase activity"/>
    <property type="evidence" value="ECO:0007669"/>
    <property type="project" value="TreeGrafter"/>
</dbReference>
<evidence type="ECO:0000256" key="6">
    <source>
        <dbReference type="ARBA" id="ARBA00023012"/>
    </source>
</evidence>
<sequence>MSEEPTKPPSPSYNEKSGFTRDGNLQQQNERLNAEIKRRTDQISAINIVAATVSHSLDLNLTLNTALDAVRSAVGAEAAGISLIDHENNELVLRAQAGWMNDFVVTNPMRIPMGEGMSGWVIGNNDVLVHNNLDGSETYAVPRFKKETFRAIAMAPMHARGRIIGILSIMSYTPNQFDKEVLTVLKSIADTVGVAIENARLYEKNLEEQHRLSAVLHSTADGILATDQHGRISLVNYTATQLLDVKAADIMGMPLREAAIQVKVRDAILHSIAPDTPPHQRTHQVRLEDGPELSIQVSPVHVESQIVATEENISDGWVIVLQDITHLREAEMARVQFIQAAAHDMKNPLGVTQSSIHLLESMVDMSDDTVQEVLGIARTGMARLRRLIDDMMHIEEIDSGYNFRLAEVDLREMCYEIQVQIQAVLASKGIKLKLAIADDVPTAMQLDREWMQRALNNYLENTAKYAADGNVLFKVDTDDEYVYFEVIDDGPGIPRQAIPRLFDRFYRVAYRSEAEGSGLGLAIVKSVAEAHGGQAYVESEEGEGSTFGIMLPLHPDEANDDATISHNPLKETT</sequence>
<evidence type="ECO:0000259" key="10">
    <source>
        <dbReference type="PROSITE" id="PS50112"/>
    </source>
</evidence>
<feature type="domain" description="Histidine kinase" evidence="9">
    <location>
        <begin position="340"/>
        <end position="555"/>
    </location>
</feature>
<organism evidence="11 12">
    <name type="scientific">Phototrophicus methaneseepsis</name>
    <dbReference type="NCBI Taxonomy" id="2710758"/>
    <lineage>
        <taxon>Bacteria</taxon>
        <taxon>Bacillati</taxon>
        <taxon>Chloroflexota</taxon>
        <taxon>Candidatus Thermofontia</taxon>
        <taxon>Phototrophicales</taxon>
        <taxon>Phototrophicaceae</taxon>
        <taxon>Phototrophicus</taxon>
    </lineage>
</organism>
<dbReference type="EC" id="2.7.13.3" evidence="2"/>
<feature type="region of interest" description="Disordered" evidence="8">
    <location>
        <begin position="1"/>
        <end position="26"/>
    </location>
</feature>
<dbReference type="PANTHER" id="PTHR45453:SF1">
    <property type="entry name" value="PHOSPHATE REGULON SENSOR PROTEIN PHOR"/>
    <property type="match status" value="1"/>
</dbReference>
<dbReference type="EMBL" id="CP062983">
    <property type="protein sequence ID" value="QPC80494.1"/>
    <property type="molecule type" value="Genomic_DNA"/>
</dbReference>
<evidence type="ECO:0000256" key="2">
    <source>
        <dbReference type="ARBA" id="ARBA00012438"/>
    </source>
</evidence>
<dbReference type="GO" id="GO:0005886">
    <property type="term" value="C:plasma membrane"/>
    <property type="evidence" value="ECO:0007669"/>
    <property type="project" value="TreeGrafter"/>
</dbReference>
<dbReference type="NCBIfam" id="TIGR00229">
    <property type="entry name" value="sensory_box"/>
    <property type="match status" value="1"/>
</dbReference>
<evidence type="ECO:0000313" key="11">
    <source>
        <dbReference type="EMBL" id="QPC80494.1"/>
    </source>
</evidence>
<dbReference type="Gene3D" id="3.30.450.20">
    <property type="entry name" value="PAS domain"/>
    <property type="match status" value="1"/>
</dbReference>
<evidence type="ECO:0000256" key="1">
    <source>
        <dbReference type="ARBA" id="ARBA00000085"/>
    </source>
</evidence>
<dbReference type="Proteomes" id="UP000594468">
    <property type="component" value="Chromosome"/>
</dbReference>
<evidence type="ECO:0000256" key="3">
    <source>
        <dbReference type="ARBA" id="ARBA00022553"/>
    </source>
</evidence>
<evidence type="ECO:0000256" key="4">
    <source>
        <dbReference type="ARBA" id="ARBA00022679"/>
    </source>
</evidence>
<comment type="catalytic activity">
    <reaction evidence="1">
        <text>ATP + protein L-histidine = ADP + protein N-phospho-L-histidine.</text>
        <dbReference type="EC" id="2.7.13.3"/>
    </reaction>
</comment>
<feature type="compositionally biased region" description="Polar residues" evidence="8">
    <location>
        <begin position="12"/>
        <end position="26"/>
    </location>
</feature>
<feature type="domain" description="PAS" evidence="10">
    <location>
        <begin position="208"/>
        <end position="252"/>
    </location>
</feature>
<dbReference type="KEGG" id="pmet:G4Y79_12280"/>
<dbReference type="Pfam" id="PF02518">
    <property type="entry name" value="HATPase_c"/>
    <property type="match status" value="1"/>
</dbReference>
<dbReference type="CDD" id="cd00075">
    <property type="entry name" value="HATPase"/>
    <property type="match status" value="1"/>
</dbReference>
<dbReference type="FunFam" id="3.30.565.10:FF:000006">
    <property type="entry name" value="Sensor histidine kinase WalK"/>
    <property type="match status" value="1"/>
</dbReference>
<dbReference type="GO" id="GO:0016036">
    <property type="term" value="P:cellular response to phosphate starvation"/>
    <property type="evidence" value="ECO:0007669"/>
    <property type="project" value="TreeGrafter"/>
</dbReference>
<dbReference type="Gene3D" id="3.30.565.10">
    <property type="entry name" value="Histidine kinase-like ATPase, C-terminal domain"/>
    <property type="match status" value="1"/>
</dbReference>
<dbReference type="PROSITE" id="PS50109">
    <property type="entry name" value="HIS_KIN"/>
    <property type="match status" value="1"/>
</dbReference>
<dbReference type="PRINTS" id="PR00344">
    <property type="entry name" value="BCTRLSENSOR"/>
</dbReference>
<dbReference type="InterPro" id="IPR013767">
    <property type="entry name" value="PAS_fold"/>
</dbReference>
<dbReference type="InterPro" id="IPR036097">
    <property type="entry name" value="HisK_dim/P_sf"/>
</dbReference>
<dbReference type="SMART" id="SM00065">
    <property type="entry name" value="GAF"/>
    <property type="match status" value="1"/>
</dbReference>
<dbReference type="InterPro" id="IPR000014">
    <property type="entry name" value="PAS"/>
</dbReference>
<dbReference type="Gene3D" id="3.30.450.40">
    <property type="match status" value="1"/>
</dbReference>
<dbReference type="CDD" id="cd00130">
    <property type="entry name" value="PAS"/>
    <property type="match status" value="1"/>
</dbReference>
<reference evidence="11 12" key="1">
    <citation type="submission" date="2020-02" db="EMBL/GenBank/DDBJ databases">
        <authorList>
            <person name="Zheng R.K."/>
            <person name="Sun C.M."/>
        </authorList>
    </citation>
    <scope>NUCLEOTIDE SEQUENCE [LARGE SCALE GENOMIC DNA]</scope>
    <source>
        <strain evidence="12">rifampicinis</strain>
    </source>
</reference>
<proteinExistence type="predicted"/>
<dbReference type="GO" id="GO:0000155">
    <property type="term" value="F:phosphorelay sensor kinase activity"/>
    <property type="evidence" value="ECO:0007669"/>
    <property type="project" value="InterPro"/>
</dbReference>
<evidence type="ECO:0000256" key="5">
    <source>
        <dbReference type="ARBA" id="ARBA00022777"/>
    </source>
</evidence>
<dbReference type="SMART" id="SM00387">
    <property type="entry name" value="HATPase_c"/>
    <property type="match status" value="1"/>
</dbReference>
<dbReference type="InterPro" id="IPR003594">
    <property type="entry name" value="HATPase_dom"/>
</dbReference>
<evidence type="ECO:0000256" key="8">
    <source>
        <dbReference type="SAM" id="MobiDB-lite"/>
    </source>
</evidence>
<evidence type="ECO:0000259" key="9">
    <source>
        <dbReference type="PROSITE" id="PS50109"/>
    </source>
</evidence>
<dbReference type="SUPFAM" id="SSF55785">
    <property type="entry name" value="PYP-like sensor domain (PAS domain)"/>
    <property type="match status" value="1"/>
</dbReference>
<dbReference type="PANTHER" id="PTHR45453">
    <property type="entry name" value="PHOSPHATE REGULON SENSOR PROTEIN PHOR"/>
    <property type="match status" value="1"/>
</dbReference>
<accession>A0A7S8E553</accession>
<dbReference type="InterPro" id="IPR036890">
    <property type="entry name" value="HATPase_C_sf"/>
</dbReference>
<dbReference type="InterPro" id="IPR003018">
    <property type="entry name" value="GAF"/>
</dbReference>
<keyword evidence="3" id="KW-0597">Phosphoprotein</keyword>